<evidence type="ECO:0000313" key="2">
    <source>
        <dbReference type="Proteomes" id="UP001055811"/>
    </source>
</evidence>
<evidence type="ECO:0000313" key="1">
    <source>
        <dbReference type="EMBL" id="KAI3752634.1"/>
    </source>
</evidence>
<dbReference type="EMBL" id="CM042012">
    <property type="protein sequence ID" value="KAI3752634.1"/>
    <property type="molecule type" value="Genomic_DNA"/>
</dbReference>
<proteinExistence type="predicted"/>
<dbReference type="Proteomes" id="UP001055811">
    <property type="component" value="Linkage Group LG04"/>
</dbReference>
<organism evidence="1 2">
    <name type="scientific">Cichorium intybus</name>
    <name type="common">Chicory</name>
    <dbReference type="NCBI Taxonomy" id="13427"/>
    <lineage>
        <taxon>Eukaryota</taxon>
        <taxon>Viridiplantae</taxon>
        <taxon>Streptophyta</taxon>
        <taxon>Embryophyta</taxon>
        <taxon>Tracheophyta</taxon>
        <taxon>Spermatophyta</taxon>
        <taxon>Magnoliopsida</taxon>
        <taxon>eudicotyledons</taxon>
        <taxon>Gunneridae</taxon>
        <taxon>Pentapetalae</taxon>
        <taxon>asterids</taxon>
        <taxon>campanulids</taxon>
        <taxon>Asterales</taxon>
        <taxon>Asteraceae</taxon>
        <taxon>Cichorioideae</taxon>
        <taxon>Cichorieae</taxon>
        <taxon>Cichoriinae</taxon>
        <taxon>Cichorium</taxon>
    </lineage>
</organism>
<gene>
    <name evidence="1" type="ORF">L2E82_24669</name>
</gene>
<comment type="caution">
    <text evidence="1">The sequence shown here is derived from an EMBL/GenBank/DDBJ whole genome shotgun (WGS) entry which is preliminary data.</text>
</comment>
<accession>A0ACB9E0V9</accession>
<keyword evidence="2" id="KW-1185">Reference proteome</keyword>
<protein>
    <submittedName>
        <fullName evidence="1">Uncharacterized protein</fullName>
    </submittedName>
</protein>
<sequence length="402" mass="46676">MRARTERDEVSKDLSVGLTKPLCFLIVFVIGIVIGLVSSSHIDRYFTSQPYNLNGDRESIPPNSPSTSSITNDETCTTTTNIVTSCVKEDCLSMKSFLSPKNLSHGMTDDELFWRASMVPEKAQYPFDRMPKLAFMFLTRGPLPFMPLWERFFKGQDVKKYTIYVHTNPEFELGVSNSSVFYNRQIPSQDVKWGTVSLVDAERRLLSNALLDFSNERFILLSESCIPIYNFQTIHNYLTNSIYSFLDSYDDPSRYGRGRYNRRMKPAIRIRDWRKGSQWFEMNRALAIKIISDTKYYDLFKRYCTEDCYPDEHYMPTFVHMFYEELNADRTVTFVDWSIGGAHPASFEGRDITKRFLKSLRKNGTSCLYNKGTTDVCYLFARKFGPSSLEPLLEISSEVFEY</sequence>
<name>A0ACB9E0V9_CICIN</name>
<reference evidence="1 2" key="2">
    <citation type="journal article" date="2022" name="Mol. Ecol. Resour.">
        <title>The genomes of chicory, endive, great burdock and yacon provide insights into Asteraceae paleo-polyploidization history and plant inulin production.</title>
        <authorList>
            <person name="Fan W."/>
            <person name="Wang S."/>
            <person name="Wang H."/>
            <person name="Wang A."/>
            <person name="Jiang F."/>
            <person name="Liu H."/>
            <person name="Zhao H."/>
            <person name="Xu D."/>
            <person name="Zhang Y."/>
        </authorList>
    </citation>
    <scope>NUCLEOTIDE SEQUENCE [LARGE SCALE GENOMIC DNA]</scope>
    <source>
        <strain evidence="2">cv. Punajuju</strain>
        <tissue evidence="1">Leaves</tissue>
    </source>
</reference>
<reference evidence="2" key="1">
    <citation type="journal article" date="2022" name="Mol. Ecol. Resour.">
        <title>The genomes of chicory, endive, great burdock and yacon provide insights into Asteraceae palaeo-polyploidization history and plant inulin production.</title>
        <authorList>
            <person name="Fan W."/>
            <person name="Wang S."/>
            <person name="Wang H."/>
            <person name="Wang A."/>
            <person name="Jiang F."/>
            <person name="Liu H."/>
            <person name="Zhao H."/>
            <person name="Xu D."/>
            <person name="Zhang Y."/>
        </authorList>
    </citation>
    <scope>NUCLEOTIDE SEQUENCE [LARGE SCALE GENOMIC DNA]</scope>
    <source>
        <strain evidence="2">cv. Punajuju</strain>
    </source>
</reference>